<dbReference type="InterPro" id="IPR046867">
    <property type="entry name" value="AldOxase/xan_DH_MoCoBD2"/>
</dbReference>
<reference evidence="3 4" key="1">
    <citation type="submission" date="2019-01" db="EMBL/GenBank/DDBJ databases">
        <title>Pseudolysobacter antarctica gen. nov., sp. nov., isolated from Fildes Peninsula, Antarctica.</title>
        <authorList>
            <person name="Wei Z."/>
            <person name="Peng F."/>
        </authorList>
    </citation>
    <scope>NUCLEOTIDE SEQUENCE [LARGE SCALE GENOMIC DNA]</scope>
    <source>
        <strain evidence="3 4">AQ6-296</strain>
    </source>
</reference>
<dbReference type="RefSeq" id="WP_129831263.1">
    <property type="nucleotide sequence ID" value="NZ_CP035704.1"/>
</dbReference>
<dbReference type="OrthoDB" id="6177861at2"/>
<dbReference type="InterPro" id="IPR008274">
    <property type="entry name" value="AldOxase/xan_DH_MoCoBD1"/>
</dbReference>
<dbReference type="SUPFAM" id="SSF56003">
    <property type="entry name" value="Molybdenum cofactor-binding domain"/>
    <property type="match status" value="2"/>
</dbReference>
<dbReference type="Gene3D" id="3.90.1170.50">
    <property type="entry name" value="Aldehyde oxidase/xanthine dehydrogenase, a/b hammerhead"/>
    <property type="match status" value="1"/>
</dbReference>
<evidence type="ECO:0000313" key="3">
    <source>
        <dbReference type="EMBL" id="QBB69010.1"/>
    </source>
</evidence>
<dbReference type="KEGG" id="xbc:ELE36_00665"/>
<dbReference type="InterPro" id="IPR052516">
    <property type="entry name" value="N-heterocyclic_Hydroxylase"/>
</dbReference>
<accession>A0A411HEU5</accession>
<dbReference type="Pfam" id="PF20256">
    <property type="entry name" value="MoCoBD_2"/>
    <property type="match status" value="2"/>
</dbReference>
<dbReference type="AlphaFoldDB" id="A0A411HEU5"/>
<dbReference type="InterPro" id="IPR012368">
    <property type="entry name" value="OxRdtase_Mopterin-bd_su_IorB"/>
</dbReference>
<dbReference type="GO" id="GO:0016491">
    <property type="term" value="F:oxidoreductase activity"/>
    <property type="evidence" value="ECO:0007669"/>
    <property type="project" value="InterPro"/>
</dbReference>
<evidence type="ECO:0000313" key="4">
    <source>
        <dbReference type="Proteomes" id="UP000291562"/>
    </source>
</evidence>
<dbReference type="InterPro" id="IPR019546">
    <property type="entry name" value="TAT_signal_bac_arc"/>
</dbReference>
<keyword evidence="4" id="KW-1185">Reference proteome</keyword>
<dbReference type="Gene3D" id="3.30.365.10">
    <property type="entry name" value="Aldehyde oxidase/xanthine dehydrogenase, molybdopterin binding domain"/>
    <property type="match status" value="4"/>
</dbReference>
<dbReference type="EMBL" id="CP035704">
    <property type="protein sequence ID" value="QBB69010.1"/>
    <property type="molecule type" value="Genomic_DNA"/>
</dbReference>
<dbReference type="InterPro" id="IPR037165">
    <property type="entry name" value="AldOxase/xan_DH_Mopterin-bd_sf"/>
</dbReference>
<dbReference type="Proteomes" id="UP000291562">
    <property type="component" value="Chromosome"/>
</dbReference>
<organism evidence="3 4">
    <name type="scientific">Pseudolysobacter antarcticus</name>
    <dbReference type="NCBI Taxonomy" id="2511995"/>
    <lineage>
        <taxon>Bacteria</taxon>
        <taxon>Pseudomonadati</taxon>
        <taxon>Pseudomonadota</taxon>
        <taxon>Gammaproteobacteria</taxon>
        <taxon>Lysobacterales</taxon>
        <taxon>Rhodanobacteraceae</taxon>
        <taxon>Pseudolysobacter</taxon>
    </lineage>
</organism>
<sequence>MNARIDDVLDDAGLAQRSRRDFLKTTLTAAGLVIAFSVPGVGRFALAQGGAKPAPLPAPNAFLKIASDNSVTVLLSHSEMGQGIWTTLPMLIAEELGCDWSKIKVEHAPAAPSYAHTVYGIQMTGGSSTTWSEFDRYRQAGALARELLIQAAAAQWKVAASDCHVANGVVSSGAHHATYGELSTAAATLTPSGEIKLKPRRDWTLIGKPTKRLDTPEKISGRAKFGIDVQFDGLLTAVIARAPVFGAKVKSFDAAPAKAIKGVRNVVQVPSGIAVLADNYWAAKTGRDALKIDWDLGANIGLDSDKMRTDYRALAKTVGSKASAKGDANAVLSKATKKIEAEYEVPYLAHAAMEPLNCTVKLGENSCEIWTGTQFQTGDQGAAAHILGLKPEQVTIHTMFLGGGFGRRANPASDFVGEAVEVAKAAKVPVKVVWTREDDTRGGYYRPMWLHNIRAALDEKGAILGWHNVIVGQSIIAGTPFAAAMIKDGIDGTSVEGAADSPYLKSVTDYLVELHSPTPGIPVLWWRSVGNTHTAFVVESFIDELAHAAKQDPLVFRRALLEKAGAKRHLAVLNEAAEKFGWDKPLAKGRARGIAVHESFGSFVAQVAEVSIENGKIRVHRVVAAIDCGIFVNPETIRAQIEGGIVYGLSAALHGEITFKDGKVVQSNFHDYPVVRMNEMPVVEVHIVDSGEKSGGVGEPGLPPIAPAVANALFVLNGKRLRKLPLRLA</sequence>
<evidence type="ECO:0000256" key="1">
    <source>
        <dbReference type="ARBA" id="ARBA00022729"/>
    </source>
</evidence>
<dbReference type="PIRSF" id="PIRSF036389">
    <property type="entry name" value="IOR_B"/>
    <property type="match status" value="1"/>
</dbReference>
<dbReference type="Pfam" id="PF02738">
    <property type="entry name" value="MoCoBD_1"/>
    <property type="match status" value="1"/>
</dbReference>
<keyword evidence="1" id="KW-0732">Signal</keyword>
<gene>
    <name evidence="3" type="ORF">ELE36_00665</name>
</gene>
<protein>
    <submittedName>
        <fullName evidence="3">Xanthine dehydrogenase family protein molybdopterin-binding subunit</fullName>
    </submittedName>
</protein>
<dbReference type="NCBIfam" id="TIGR01409">
    <property type="entry name" value="TAT_signal_seq"/>
    <property type="match status" value="1"/>
</dbReference>
<dbReference type="PANTHER" id="PTHR47495:SF2">
    <property type="entry name" value="ALDEHYDE DEHYDROGENASE"/>
    <property type="match status" value="1"/>
</dbReference>
<name>A0A411HEU5_9GAMM</name>
<dbReference type="PROSITE" id="PS51318">
    <property type="entry name" value="TAT"/>
    <property type="match status" value="1"/>
</dbReference>
<dbReference type="InterPro" id="IPR000674">
    <property type="entry name" value="Ald_Oxase/Xan_DH_a/b"/>
</dbReference>
<proteinExistence type="predicted"/>
<dbReference type="InterPro" id="IPR006311">
    <property type="entry name" value="TAT_signal"/>
</dbReference>
<dbReference type="PANTHER" id="PTHR47495">
    <property type="entry name" value="ALDEHYDE DEHYDROGENASE"/>
    <property type="match status" value="1"/>
</dbReference>
<evidence type="ECO:0000259" key="2">
    <source>
        <dbReference type="SMART" id="SM01008"/>
    </source>
</evidence>
<feature type="domain" description="Aldehyde oxidase/xanthine dehydrogenase a/b hammerhead" evidence="2">
    <location>
        <begin position="220"/>
        <end position="298"/>
    </location>
</feature>
<dbReference type="SMART" id="SM01008">
    <property type="entry name" value="Ald_Xan_dh_C"/>
    <property type="match status" value="1"/>
</dbReference>